<feature type="domain" description="Rad21/Rec8-like protein N-terminal" evidence="6">
    <location>
        <begin position="1"/>
        <end position="104"/>
    </location>
</feature>
<reference evidence="8" key="1">
    <citation type="submission" date="2021-01" db="EMBL/GenBank/DDBJ databases">
        <title>Adiantum capillus-veneris genome.</title>
        <authorList>
            <person name="Fang Y."/>
            <person name="Liao Q."/>
        </authorList>
    </citation>
    <scope>NUCLEOTIDE SEQUENCE</scope>
    <source>
        <strain evidence="8">H3</strain>
        <tissue evidence="8">Leaf</tissue>
    </source>
</reference>
<dbReference type="OrthoDB" id="10071381at2759"/>
<dbReference type="SUPFAM" id="SSF46785">
    <property type="entry name" value="Winged helix' DNA-binding domain"/>
    <property type="match status" value="1"/>
</dbReference>
<dbReference type="Proteomes" id="UP000886520">
    <property type="component" value="Chromosome 8"/>
</dbReference>
<dbReference type="GO" id="GO:0051754">
    <property type="term" value="P:meiotic sister chromatid cohesion, centromeric"/>
    <property type="evidence" value="ECO:0007669"/>
    <property type="project" value="TreeGrafter"/>
</dbReference>
<dbReference type="Pfam" id="PF04825">
    <property type="entry name" value="Rad21_Rec8_N"/>
    <property type="match status" value="1"/>
</dbReference>
<dbReference type="Pfam" id="PF04824">
    <property type="entry name" value="Rad21_Rec8"/>
    <property type="match status" value="1"/>
</dbReference>
<dbReference type="Gene3D" id="1.10.10.580">
    <property type="entry name" value="Structural maintenance of chromosome 1. Chain E"/>
    <property type="match status" value="1"/>
</dbReference>
<gene>
    <name evidence="7" type="ORF">GOP47_0008310</name>
    <name evidence="8" type="ORF">GOP47_0008959</name>
</gene>
<evidence type="ECO:0000259" key="5">
    <source>
        <dbReference type="Pfam" id="PF04824"/>
    </source>
</evidence>
<evidence type="ECO:0000256" key="4">
    <source>
        <dbReference type="SAM" id="MobiDB-lite"/>
    </source>
</evidence>
<dbReference type="PANTHER" id="PTHR12585">
    <property type="entry name" value="SCC1 / RAD21 FAMILY MEMBER"/>
    <property type="match status" value="1"/>
</dbReference>
<evidence type="ECO:0000313" key="8">
    <source>
        <dbReference type="EMBL" id="KAI5076894.1"/>
    </source>
</evidence>
<feature type="compositionally biased region" description="Basic and acidic residues" evidence="4">
    <location>
        <begin position="355"/>
        <end position="381"/>
    </location>
</feature>
<dbReference type="InterPro" id="IPR023093">
    <property type="entry name" value="ScpA-like_C"/>
</dbReference>
<accession>A0A9D4UZK6</accession>
<protein>
    <recommendedName>
        <fullName evidence="10">Sister chromatid cohesion 1 protein 1</fullName>
    </recommendedName>
</protein>
<comment type="subcellular location">
    <subcellularLocation>
        <location evidence="1">Nucleus</location>
    </subcellularLocation>
</comment>
<dbReference type="GO" id="GO:0003682">
    <property type="term" value="F:chromatin binding"/>
    <property type="evidence" value="ECO:0007669"/>
    <property type="project" value="TreeGrafter"/>
</dbReference>
<proteinExistence type="inferred from homology"/>
<evidence type="ECO:0000256" key="3">
    <source>
        <dbReference type="ARBA" id="ARBA00023242"/>
    </source>
</evidence>
<dbReference type="InterPro" id="IPR039781">
    <property type="entry name" value="Rad21/Rec8-like"/>
</dbReference>
<evidence type="ECO:0008006" key="10">
    <source>
        <dbReference type="Google" id="ProtNLM"/>
    </source>
</evidence>
<keyword evidence="9" id="KW-1185">Reference proteome</keyword>
<sequence>MFYSNQLLSRKGPFGQIWIAATMHKKINRRKAEQIDIAEICEQILNPVVPLALRLSGILMGGVVLIYNHKVKFFSEDVNNLLIQIKLITATKNLDTTSLPKEKSQARFEAITIEYGFSEEHNELEKEMLRSITIDDTQTAREEKFFYIPDIAAPETKRDSISRFQAEQEKITIQDQLQTEAVVGNEDDRIPPPDDVILDDLCPELLLQDNLPPELNITLEEEVQQSTVHGRKHDQEAAVARSSEGSPEHKKTKMRKRKRRAAVLDTDFTEIPADVLRVWLKQPEDIVKNKKPRIKSCKLAYNSTIERQFTFPSSSLSWNATTGVESTWAPQILELWDMTKFPRKNAASAAAESPEVQRRVRRRTTEGTHQEYEKQNLDRDGPPQGELSLQEAAEILQNIQEGVDQPNFVNYGSIEKLRSALHTPDGNNRDELLINQLGLTPRFSGQSGKTKTALRMSTPSSGRLSLDREVDFPKPTSRMGRSGSIHGDLSPGLELQPDEYLRETIATNFDELGDGDILGNSLSQFVLEETWPSQDPIRPRLQPIDKLTSSFLQVLREGFDQHPKRTISSSELVGRANRSQAAKVFYQICVMASNCFISVEQRKPFGEILLRRGPYL</sequence>
<keyword evidence="3" id="KW-0539">Nucleus</keyword>
<feature type="domain" description="Rad21/Rec8-like protein C-terminal eukaryotic" evidence="5">
    <location>
        <begin position="564"/>
        <end position="614"/>
    </location>
</feature>
<dbReference type="InterPro" id="IPR036390">
    <property type="entry name" value="WH_DNA-bd_sf"/>
</dbReference>
<organism evidence="8 9">
    <name type="scientific">Adiantum capillus-veneris</name>
    <name type="common">Maidenhair fern</name>
    <dbReference type="NCBI Taxonomy" id="13818"/>
    <lineage>
        <taxon>Eukaryota</taxon>
        <taxon>Viridiplantae</taxon>
        <taxon>Streptophyta</taxon>
        <taxon>Embryophyta</taxon>
        <taxon>Tracheophyta</taxon>
        <taxon>Polypodiopsida</taxon>
        <taxon>Polypodiidae</taxon>
        <taxon>Polypodiales</taxon>
        <taxon>Pteridineae</taxon>
        <taxon>Pteridaceae</taxon>
        <taxon>Vittarioideae</taxon>
        <taxon>Adiantum</taxon>
    </lineage>
</organism>
<feature type="region of interest" description="Disordered" evidence="4">
    <location>
        <begin position="345"/>
        <end position="385"/>
    </location>
</feature>
<dbReference type="PANTHER" id="PTHR12585:SF64">
    <property type="entry name" value="SISTER CHROMATID COHESION 1 PROTEIN 1"/>
    <property type="match status" value="1"/>
</dbReference>
<evidence type="ECO:0000313" key="9">
    <source>
        <dbReference type="Proteomes" id="UP000886520"/>
    </source>
</evidence>
<dbReference type="EMBL" id="JABFUD020000008">
    <property type="protein sequence ID" value="KAI5076894.1"/>
    <property type="molecule type" value="Genomic_DNA"/>
</dbReference>
<evidence type="ECO:0000313" key="7">
    <source>
        <dbReference type="EMBL" id="KAI5076245.1"/>
    </source>
</evidence>
<feature type="compositionally biased region" description="Polar residues" evidence="4">
    <location>
        <begin position="443"/>
        <end position="463"/>
    </location>
</feature>
<dbReference type="InterPro" id="IPR006910">
    <property type="entry name" value="Rad21_Rec8_N"/>
</dbReference>
<dbReference type="GO" id="GO:0005634">
    <property type="term" value="C:nucleus"/>
    <property type="evidence" value="ECO:0007669"/>
    <property type="project" value="UniProtKB-SubCell"/>
</dbReference>
<dbReference type="InterPro" id="IPR006909">
    <property type="entry name" value="Rad21/Rec8_C_eu"/>
</dbReference>
<evidence type="ECO:0000259" key="6">
    <source>
        <dbReference type="Pfam" id="PF04825"/>
    </source>
</evidence>
<feature type="region of interest" description="Disordered" evidence="4">
    <location>
        <begin position="224"/>
        <end position="258"/>
    </location>
</feature>
<dbReference type="EMBL" id="JABFUD020000008">
    <property type="protein sequence ID" value="KAI5076245.1"/>
    <property type="molecule type" value="Genomic_DNA"/>
</dbReference>
<evidence type="ECO:0000256" key="2">
    <source>
        <dbReference type="ARBA" id="ARBA00009870"/>
    </source>
</evidence>
<comment type="caution">
    <text evidence="8">The sequence shown here is derived from an EMBL/GenBank/DDBJ whole genome shotgun (WGS) entry which is preliminary data.</text>
</comment>
<feature type="region of interest" description="Disordered" evidence="4">
    <location>
        <begin position="443"/>
        <end position="492"/>
    </location>
</feature>
<comment type="similarity">
    <text evidence="2">Belongs to the rad21 family.</text>
</comment>
<dbReference type="GO" id="GO:0008278">
    <property type="term" value="C:cohesin complex"/>
    <property type="evidence" value="ECO:0007669"/>
    <property type="project" value="InterPro"/>
</dbReference>
<name>A0A9D4UZK6_ADICA</name>
<dbReference type="AlphaFoldDB" id="A0A9D4UZK6"/>
<evidence type="ECO:0000256" key="1">
    <source>
        <dbReference type="ARBA" id="ARBA00004123"/>
    </source>
</evidence>